<keyword evidence="1" id="KW-0732">Signal</keyword>
<dbReference type="Pfam" id="PF18271">
    <property type="entry name" value="GH131_N"/>
    <property type="match status" value="1"/>
</dbReference>
<gene>
    <name evidence="3" type="ORF">VSDG_03350</name>
</gene>
<dbReference type="Proteomes" id="UP000284375">
    <property type="component" value="Unassembled WGS sequence"/>
</dbReference>
<feature type="signal peptide" evidence="1">
    <location>
        <begin position="1"/>
        <end position="18"/>
    </location>
</feature>
<dbReference type="OrthoDB" id="120072at2759"/>
<proteinExistence type="predicted"/>
<reference evidence="3 4" key="1">
    <citation type="submission" date="2015-09" db="EMBL/GenBank/DDBJ databases">
        <title>Host preference determinants of Valsa canker pathogens revealed by comparative genomics.</title>
        <authorList>
            <person name="Yin Z."/>
            <person name="Huang L."/>
        </authorList>
    </citation>
    <scope>NUCLEOTIDE SEQUENCE [LARGE SCALE GENOMIC DNA]</scope>
    <source>
        <strain evidence="3 4">YSFL</strain>
    </source>
</reference>
<evidence type="ECO:0000256" key="1">
    <source>
        <dbReference type="SAM" id="SignalP"/>
    </source>
</evidence>
<organism evidence="3 4">
    <name type="scientific">Cytospora chrysosperma</name>
    <name type="common">Cytospora canker fungus</name>
    <name type="synonym">Sphaeria chrysosperma</name>
    <dbReference type="NCBI Taxonomy" id="252740"/>
    <lineage>
        <taxon>Eukaryota</taxon>
        <taxon>Fungi</taxon>
        <taxon>Dikarya</taxon>
        <taxon>Ascomycota</taxon>
        <taxon>Pezizomycotina</taxon>
        <taxon>Sordariomycetes</taxon>
        <taxon>Sordariomycetidae</taxon>
        <taxon>Diaporthales</taxon>
        <taxon>Cytosporaceae</taxon>
        <taxon>Cytospora</taxon>
    </lineage>
</organism>
<dbReference type="InterPro" id="IPR041524">
    <property type="entry name" value="GH131_N"/>
</dbReference>
<dbReference type="Gene3D" id="2.60.120.1160">
    <property type="match status" value="1"/>
</dbReference>
<comment type="caution">
    <text evidence="3">The sequence shown here is derived from an EMBL/GenBank/DDBJ whole genome shotgun (WGS) entry which is preliminary data.</text>
</comment>
<evidence type="ECO:0000313" key="3">
    <source>
        <dbReference type="EMBL" id="ROW00581.1"/>
    </source>
</evidence>
<evidence type="ECO:0000259" key="2">
    <source>
        <dbReference type="Pfam" id="PF18271"/>
    </source>
</evidence>
<accession>A0A423WB50</accession>
<dbReference type="EMBL" id="LJZO01000008">
    <property type="protein sequence ID" value="ROW00581.1"/>
    <property type="molecule type" value="Genomic_DNA"/>
</dbReference>
<dbReference type="STRING" id="252740.A0A423WB50"/>
<sequence length="357" mass="39932">MKSIGVAALAASLATVNAGTILWDGRFNDLASSTDLNDWSWSNEVGPYQYYIHGSGNVTDYVNLSPSYKNPADTGSTQGVKITIDDTAYWNGQNMRRTELIPQTSAAINKGKVWYHFSMKALETNFPSVYREHQIVFFESHFTEMKSGWISGESGTSNTNLQWMVGGVSQWATNFTADVWHNVAYEIDFDAGTVGFWHSTGGDDLVLTVEPVAATTSSDGADWHLGVLELPRDGYEDTDEDLYFSGVYIESGSLTTSVFVRQWLFIIIFLLGGSIQHYPLHLHRVHRLKVGKQQQQRHRVLRHGDGVGVFCGKVQPVRRDWLDRVRGLCLWEYVFGPERLLFPVPVGNQARLAVSGV</sequence>
<dbReference type="PANTHER" id="PTHR34612">
    <property type="entry name" value="GH131_N DOMAIN-CONTAINING PROTEIN"/>
    <property type="match status" value="1"/>
</dbReference>
<feature type="chain" id="PRO_5019195785" description="Glycoside hydrolase 131 catalytic N-terminal domain-containing protein" evidence="1">
    <location>
        <begin position="19"/>
        <end position="357"/>
    </location>
</feature>
<feature type="domain" description="Glycoside hydrolase 131 catalytic N-terminal" evidence="2">
    <location>
        <begin position="21"/>
        <end position="253"/>
    </location>
</feature>
<keyword evidence="4" id="KW-1185">Reference proteome</keyword>
<dbReference type="AlphaFoldDB" id="A0A423WB50"/>
<evidence type="ECO:0000313" key="4">
    <source>
        <dbReference type="Proteomes" id="UP000284375"/>
    </source>
</evidence>
<protein>
    <recommendedName>
        <fullName evidence="2">Glycoside hydrolase 131 catalytic N-terminal domain-containing protein</fullName>
    </recommendedName>
</protein>
<dbReference type="PANTHER" id="PTHR34612:SF6">
    <property type="entry name" value="GLYCOSIDE HYDROLASE 131 CATALYTIC N-TERMINAL DOMAIN-CONTAINING PROTEIN"/>
    <property type="match status" value="1"/>
</dbReference>
<name>A0A423WB50_CYTCH</name>